<dbReference type="Pfam" id="PF04237">
    <property type="entry name" value="YjbR"/>
    <property type="match status" value="1"/>
</dbReference>
<dbReference type="InterPro" id="IPR007351">
    <property type="entry name" value="YjbR"/>
</dbReference>
<dbReference type="AlphaFoldDB" id="A0AAP5WC27"/>
<evidence type="ECO:0008006" key="5">
    <source>
        <dbReference type="Google" id="ProtNLM"/>
    </source>
</evidence>
<dbReference type="RefSeq" id="WP_068804710.1">
    <property type="nucleotide sequence ID" value="NZ_CP168675.1"/>
</dbReference>
<dbReference type="GeneID" id="93383616"/>
<reference evidence="1" key="2">
    <citation type="submission" date="2019-10" db="EMBL/GenBank/DDBJ databases">
        <title>Malate fermentation in French cider.</title>
        <authorList>
            <person name="Cousin F.J."/>
            <person name="Medina Fernandez S."/>
            <person name="Misery B."/>
            <person name="Laplace J.-M."/>
            <person name="Cretenet M."/>
        </authorList>
    </citation>
    <scope>NUCLEOTIDE SEQUENCE</scope>
    <source>
        <strain evidence="1">UCMA15901</strain>
    </source>
</reference>
<dbReference type="EMBL" id="WERX01000026">
    <property type="protein sequence ID" value="MDV7694838.1"/>
    <property type="molecule type" value="Genomic_DNA"/>
</dbReference>
<gene>
    <name evidence="2" type="ORF">A7K95_00240</name>
    <name evidence="1" type="ORF">GA842_08170</name>
</gene>
<sequence length="117" mass="13769">MKREEIFKYVEEKYTSQPEYLWKKYAHYAVLRHSQNRKWYAIVMDVKKENLGLEGKEVIDIMDVKLDPETVDILQSSEGFFPAYHMNNSNWISIDIATVDSKQICNLIDASFDLTAK</sequence>
<name>A0AAP5WC27_9LACO</name>
<reference evidence="2 3" key="1">
    <citation type="submission" date="2016-05" db="EMBL/GenBank/DDBJ databases">
        <title>Draft genome sequence of Pediococcus parvulus 2.6, a probiotic beta-glucan producer strain.</title>
        <authorList>
            <person name="Mohedano M.L."/>
            <person name="Perez-Ramos A."/>
            <person name="Duenas M.T."/>
            <person name="Lamontanara A."/>
            <person name="Orru L."/>
            <person name="Spano G."/>
            <person name="Capozzi V."/>
            <person name="Lopez P."/>
        </authorList>
    </citation>
    <scope>NUCLEOTIDE SEQUENCE [LARGE SCALE GENOMIC DNA]</scope>
    <source>
        <strain evidence="2 3">2.6</strain>
    </source>
</reference>
<dbReference type="Proteomes" id="UP000077280">
    <property type="component" value="Unassembled WGS sequence"/>
</dbReference>
<keyword evidence="3" id="KW-1185">Reference proteome</keyword>
<dbReference type="Gene3D" id="3.90.1150.30">
    <property type="match status" value="1"/>
</dbReference>
<comment type="caution">
    <text evidence="1">The sequence shown here is derived from an EMBL/GenBank/DDBJ whole genome shotgun (WGS) entry which is preliminary data.</text>
</comment>
<dbReference type="InterPro" id="IPR038056">
    <property type="entry name" value="YjbR-like_sf"/>
</dbReference>
<evidence type="ECO:0000313" key="1">
    <source>
        <dbReference type="EMBL" id="MDV7694838.1"/>
    </source>
</evidence>
<dbReference type="EMBL" id="LXND01000001">
    <property type="protein sequence ID" value="OAD65028.1"/>
    <property type="molecule type" value="Genomic_DNA"/>
</dbReference>
<accession>A0AAP5WC27</accession>
<dbReference type="Proteomes" id="UP001275867">
    <property type="component" value="Unassembled WGS sequence"/>
</dbReference>
<evidence type="ECO:0000313" key="3">
    <source>
        <dbReference type="Proteomes" id="UP000077280"/>
    </source>
</evidence>
<dbReference type="PANTHER" id="PTHR35145:SF1">
    <property type="entry name" value="CYTOPLASMIC PROTEIN"/>
    <property type="match status" value="1"/>
</dbReference>
<evidence type="ECO:0000313" key="2">
    <source>
        <dbReference type="EMBL" id="OAD65028.1"/>
    </source>
</evidence>
<dbReference type="InterPro" id="IPR058532">
    <property type="entry name" value="YjbR/MT2646/Rv2570-like"/>
</dbReference>
<dbReference type="SUPFAM" id="SSF142906">
    <property type="entry name" value="YjbR-like"/>
    <property type="match status" value="1"/>
</dbReference>
<proteinExistence type="predicted"/>
<protein>
    <recommendedName>
        <fullName evidence="5">MmcQ protein</fullName>
    </recommendedName>
</protein>
<evidence type="ECO:0000313" key="4">
    <source>
        <dbReference type="Proteomes" id="UP001275867"/>
    </source>
</evidence>
<dbReference type="PANTHER" id="PTHR35145">
    <property type="entry name" value="CYTOPLASMIC PROTEIN-RELATED"/>
    <property type="match status" value="1"/>
</dbReference>
<organism evidence="1 4">
    <name type="scientific">Pediococcus parvulus</name>
    <dbReference type="NCBI Taxonomy" id="54062"/>
    <lineage>
        <taxon>Bacteria</taxon>
        <taxon>Bacillati</taxon>
        <taxon>Bacillota</taxon>
        <taxon>Bacilli</taxon>
        <taxon>Lactobacillales</taxon>
        <taxon>Lactobacillaceae</taxon>
        <taxon>Pediococcus</taxon>
    </lineage>
</organism>